<organism evidence="2 3">
    <name type="scientific">Adineta steineri</name>
    <dbReference type="NCBI Taxonomy" id="433720"/>
    <lineage>
        <taxon>Eukaryota</taxon>
        <taxon>Metazoa</taxon>
        <taxon>Spiralia</taxon>
        <taxon>Gnathifera</taxon>
        <taxon>Rotifera</taxon>
        <taxon>Eurotatoria</taxon>
        <taxon>Bdelloidea</taxon>
        <taxon>Adinetida</taxon>
        <taxon>Adinetidae</taxon>
        <taxon>Adineta</taxon>
    </lineage>
</organism>
<dbReference type="PANTHER" id="PTHR38420">
    <property type="entry name" value="AP-4-A PHOSPHORYLASE II"/>
    <property type="match status" value="1"/>
</dbReference>
<dbReference type="InterPro" id="IPR009163">
    <property type="entry name" value="Ap4A_phos1/2"/>
</dbReference>
<dbReference type="Gene3D" id="3.30.428.70">
    <property type="match status" value="1"/>
</dbReference>
<dbReference type="Proteomes" id="UP000663881">
    <property type="component" value="Unassembled WGS sequence"/>
</dbReference>
<dbReference type="InterPro" id="IPR043171">
    <property type="entry name" value="Ap4A_phos1/2-like"/>
</dbReference>
<evidence type="ECO:0000313" key="2">
    <source>
        <dbReference type="EMBL" id="CAF4441841.1"/>
    </source>
</evidence>
<comment type="caution">
    <text evidence="2">The sequence shown here is derived from an EMBL/GenBank/DDBJ whole genome shotgun (WGS) entry which is preliminary data.</text>
</comment>
<evidence type="ECO:0000313" key="3">
    <source>
        <dbReference type="Proteomes" id="UP000663881"/>
    </source>
</evidence>
<dbReference type="EMBL" id="CAJOAY010033947">
    <property type="protein sequence ID" value="CAF4441841.1"/>
    <property type="molecule type" value="Genomic_DNA"/>
</dbReference>
<feature type="domain" description="Ap4A phosphorylase 1/2 N-terminal" evidence="1">
    <location>
        <begin position="2"/>
        <end position="90"/>
    </location>
</feature>
<dbReference type="SUPFAM" id="SSF54197">
    <property type="entry name" value="HIT-like"/>
    <property type="match status" value="1"/>
</dbReference>
<proteinExistence type="predicted"/>
<feature type="non-terminal residue" evidence="2">
    <location>
        <position position="1"/>
    </location>
</feature>
<dbReference type="Pfam" id="PF19327">
    <property type="entry name" value="Ap4A_phos_N"/>
    <property type="match status" value="1"/>
</dbReference>
<dbReference type="PANTHER" id="PTHR38420:SF1">
    <property type="entry name" value="PUTATIVE (AFU_ORTHOLOGUE AFUA_5G14690)-RELATED"/>
    <property type="match status" value="1"/>
</dbReference>
<dbReference type="GO" id="GO:0005524">
    <property type="term" value="F:ATP binding"/>
    <property type="evidence" value="ECO:0007669"/>
    <property type="project" value="InterPro"/>
</dbReference>
<protein>
    <recommendedName>
        <fullName evidence="1">Ap4A phosphorylase 1/2 N-terminal domain-containing protein</fullName>
    </recommendedName>
</protein>
<dbReference type="InterPro" id="IPR036265">
    <property type="entry name" value="HIT-like_sf"/>
</dbReference>
<accession>A0A820RUV7</accession>
<feature type="non-terminal residue" evidence="2">
    <location>
        <position position="134"/>
    </location>
</feature>
<evidence type="ECO:0000259" key="1">
    <source>
        <dbReference type="Pfam" id="PF19327"/>
    </source>
</evidence>
<dbReference type="InterPro" id="IPR045759">
    <property type="entry name" value="Ap4A_phos1/2_N"/>
</dbReference>
<name>A0A820RUV7_9BILA</name>
<sequence>LHVCDISNYGLNQTTYVVLLNKYPLTKNHFLLLPHDFAKQSDVLSSDDLTLIYEILQNYKTTKLIAFVNCGEESGASQKHKHIQFYPVEENEPPIDIYLQDENQYEQADQLRQVPWAHFVISLLHLPDQLAQLG</sequence>
<dbReference type="GO" id="GO:0009117">
    <property type="term" value="P:nucleotide metabolic process"/>
    <property type="evidence" value="ECO:0007669"/>
    <property type="project" value="InterPro"/>
</dbReference>
<gene>
    <name evidence="2" type="ORF">OKA104_LOCUS53674</name>
</gene>
<reference evidence="2" key="1">
    <citation type="submission" date="2021-02" db="EMBL/GenBank/DDBJ databases">
        <authorList>
            <person name="Nowell W R."/>
        </authorList>
    </citation>
    <scope>NUCLEOTIDE SEQUENCE</scope>
</reference>
<dbReference type="GO" id="GO:0003877">
    <property type="term" value="F:ATP:ADP adenylyltransferase activity"/>
    <property type="evidence" value="ECO:0007669"/>
    <property type="project" value="InterPro"/>
</dbReference>
<dbReference type="AlphaFoldDB" id="A0A820RUV7"/>